<protein>
    <recommendedName>
        <fullName evidence="2">DUF397 domain-containing protein</fullName>
    </recommendedName>
</protein>
<keyword evidence="4" id="KW-1185">Reference proteome</keyword>
<gene>
    <name evidence="3" type="ORF">BKA00_001267</name>
</gene>
<dbReference type="Proteomes" id="UP000546324">
    <property type="component" value="Unassembled WGS sequence"/>
</dbReference>
<organism evidence="3 4">
    <name type="scientific">Actinomadura coerulea</name>
    <dbReference type="NCBI Taxonomy" id="46159"/>
    <lineage>
        <taxon>Bacteria</taxon>
        <taxon>Bacillati</taxon>
        <taxon>Actinomycetota</taxon>
        <taxon>Actinomycetes</taxon>
        <taxon>Streptosporangiales</taxon>
        <taxon>Thermomonosporaceae</taxon>
        <taxon>Actinomadura</taxon>
    </lineage>
</organism>
<evidence type="ECO:0000259" key="2">
    <source>
        <dbReference type="Pfam" id="PF04149"/>
    </source>
</evidence>
<feature type="domain" description="DUF397" evidence="2">
    <location>
        <begin position="8"/>
        <end position="35"/>
    </location>
</feature>
<accession>A0A7X0KXH3</accession>
<dbReference type="RefSeq" id="WP_230299260.1">
    <property type="nucleotide sequence ID" value="NZ_JACHMQ010000001.1"/>
</dbReference>
<feature type="region of interest" description="Disordered" evidence="1">
    <location>
        <begin position="1"/>
        <end position="20"/>
    </location>
</feature>
<dbReference type="Pfam" id="PF04149">
    <property type="entry name" value="DUF397"/>
    <property type="match status" value="1"/>
</dbReference>
<comment type="caution">
    <text evidence="3">The sequence shown here is derived from an EMBL/GenBank/DDBJ whole genome shotgun (WGS) entry which is preliminary data.</text>
</comment>
<evidence type="ECO:0000313" key="3">
    <source>
        <dbReference type="EMBL" id="MBB6394353.1"/>
    </source>
</evidence>
<name>A0A7X0KXH3_9ACTN</name>
<proteinExistence type="predicted"/>
<reference evidence="3 4" key="1">
    <citation type="submission" date="2020-08" db="EMBL/GenBank/DDBJ databases">
        <title>Sequencing the genomes of 1000 actinobacteria strains.</title>
        <authorList>
            <person name="Klenk H.-P."/>
        </authorList>
    </citation>
    <scope>NUCLEOTIDE SEQUENCE [LARGE SCALE GENOMIC DNA]</scope>
    <source>
        <strain evidence="3 4">DSM 43675</strain>
    </source>
</reference>
<evidence type="ECO:0000256" key="1">
    <source>
        <dbReference type="SAM" id="MobiDB-lite"/>
    </source>
</evidence>
<sequence>MSSTRTRAARDSKDPEGPVLQFGAHDWAAFLARIKRGTGR</sequence>
<dbReference type="EMBL" id="JACHMQ010000001">
    <property type="protein sequence ID" value="MBB6394353.1"/>
    <property type="molecule type" value="Genomic_DNA"/>
</dbReference>
<dbReference type="InterPro" id="IPR007278">
    <property type="entry name" value="DUF397"/>
</dbReference>
<dbReference type="AlphaFoldDB" id="A0A7X0KXH3"/>
<evidence type="ECO:0000313" key="4">
    <source>
        <dbReference type="Proteomes" id="UP000546324"/>
    </source>
</evidence>